<sequence>MNPVILCYATATLLILKFMDSAGLGAVARPEVTFTPNWGKVFTGESIIITCVVESTVENPIIFWYKNGNQWKIDKQMFTIDYTKIEDTGDYQCRAPTGDVSEIVRLEVAYSYLILQVPSSVYEGDDVFLRCYSWPGFSLRRTLFYKDQSAFLPSDGGNGLLLSNFKKDMAGKYKCVKKDEQTAIATYSDETFIHVRELFSNPVIETEPNQTIEGDRMTLTCDTSLTKHREITELLFAFYMNGLKVQSFNSSNKYLIPSIQLEDSGNYSCEVKTSRKNVRKKSQEMNIQVQGKYLVMCH</sequence>
<dbReference type="SMART" id="SM00409">
    <property type="entry name" value="IG"/>
    <property type="match status" value="3"/>
</dbReference>
<protein>
    <recommendedName>
        <fullName evidence="6">Ig-like domain-containing protein</fullName>
    </recommendedName>
</protein>
<dbReference type="Proteomes" id="UP000824782">
    <property type="component" value="Unassembled WGS sequence"/>
</dbReference>
<evidence type="ECO:0000256" key="4">
    <source>
        <dbReference type="ARBA" id="ARBA00023319"/>
    </source>
</evidence>
<evidence type="ECO:0000256" key="1">
    <source>
        <dbReference type="ARBA" id="ARBA00022729"/>
    </source>
</evidence>
<dbReference type="GO" id="GO:0004888">
    <property type="term" value="F:transmembrane signaling receptor activity"/>
    <property type="evidence" value="ECO:0007669"/>
    <property type="project" value="TreeGrafter"/>
</dbReference>
<evidence type="ECO:0000313" key="8">
    <source>
        <dbReference type="Proteomes" id="UP000824782"/>
    </source>
</evidence>
<gene>
    <name evidence="7" type="ORF">GDO81_014819</name>
</gene>
<dbReference type="InterPro" id="IPR036179">
    <property type="entry name" value="Ig-like_dom_sf"/>
</dbReference>
<keyword evidence="1 5" id="KW-0732">Signal</keyword>
<feature type="domain" description="Ig-like" evidence="6">
    <location>
        <begin position="202"/>
        <end position="279"/>
    </location>
</feature>
<dbReference type="Pfam" id="PF13927">
    <property type="entry name" value="Ig_3"/>
    <property type="match status" value="1"/>
</dbReference>
<dbReference type="PANTHER" id="PTHR11481">
    <property type="entry name" value="IMMUNOGLOBULIN FC RECEPTOR"/>
    <property type="match status" value="1"/>
</dbReference>
<comment type="caution">
    <text evidence="7">The sequence shown here is derived from an EMBL/GenBank/DDBJ whole genome shotgun (WGS) entry which is preliminary data.</text>
</comment>
<evidence type="ECO:0000313" key="7">
    <source>
        <dbReference type="EMBL" id="KAG8560162.1"/>
    </source>
</evidence>
<dbReference type="FunFam" id="2.60.40.10:FF:000651">
    <property type="entry name" value="Fc receptor like 1"/>
    <property type="match status" value="1"/>
</dbReference>
<dbReference type="EMBL" id="WNYA01000007">
    <property type="protein sequence ID" value="KAG8560162.1"/>
    <property type="molecule type" value="Genomic_DNA"/>
</dbReference>
<dbReference type="InterPro" id="IPR050488">
    <property type="entry name" value="Ig_Fc_receptor"/>
</dbReference>
<name>A0AAV7AJJ1_ENGPU</name>
<evidence type="ECO:0000256" key="5">
    <source>
        <dbReference type="SAM" id="SignalP"/>
    </source>
</evidence>
<dbReference type="GO" id="GO:0007166">
    <property type="term" value="P:cell surface receptor signaling pathway"/>
    <property type="evidence" value="ECO:0007669"/>
    <property type="project" value="TreeGrafter"/>
</dbReference>
<organism evidence="7 8">
    <name type="scientific">Engystomops pustulosus</name>
    <name type="common">Tungara frog</name>
    <name type="synonym">Physalaemus pustulosus</name>
    <dbReference type="NCBI Taxonomy" id="76066"/>
    <lineage>
        <taxon>Eukaryota</taxon>
        <taxon>Metazoa</taxon>
        <taxon>Chordata</taxon>
        <taxon>Craniata</taxon>
        <taxon>Vertebrata</taxon>
        <taxon>Euteleostomi</taxon>
        <taxon>Amphibia</taxon>
        <taxon>Batrachia</taxon>
        <taxon>Anura</taxon>
        <taxon>Neobatrachia</taxon>
        <taxon>Hyloidea</taxon>
        <taxon>Leptodactylidae</taxon>
        <taxon>Leiuperinae</taxon>
        <taxon>Engystomops</taxon>
    </lineage>
</organism>
<evidence type="ECO:0000259" key="6">
    <source>
        <dbReference type="PROSITE" id="PS50835"/>
    </source>
</evidence>
<feature type="domain" description="Ig-like" evidence="6">
    <location>
        <begin position="30"/>
        <end position="109"/>
    </location>
</feature>
<dbReference type="Pfam" id="PF13895">
    <property type="entry name" value="Ig_2"/>
    <property type="match status" value="1"/>
</dbReference>
<dbReference type="InterPro" id="IPR007110">
    <property type="entry name" value="Ig-like_dom"/>
</dbReference>
<dbReference type="PROSITE" id="PS50835">
    <property type="entry name" value="IG_LIKE"/>
    <property type="match status" value="2"/>
</dbReference>
<feature type="signal peptide" evidence="5">
    <location>
        <begin position="1"/>
        <end position="21"/>
    </location>
</feature>
<proteinExistence type="predicted"/>
<dbReference type="SUPFAM" id="SSF48726">
    <property type="entry name" value="Immunoglobulin"/>
    <property type="match status" value="2"/>
</dbReference>
<accession>A0AAV7AJJ1</accession>
<dbReference type="GO" id="GO:0009897">
    <property type="term" value="C:external side of plasma membrane"/>
    <property type="evidence" value="ECO:0007669"/>
    <property type="project" value="TreeGrafter"/>
</dbReference>
<dbReference type="Gene3D" id="2.60.40.10">
    <property type="entry name" value="Immunoglobulins"/>
    <property type="match status" value="3"/>
</dbReference>
<dbReference type="InterPro" id="IPR003599">
    <property type="entry name" value="Ig_sub"/>
</dbReference>
<dbReference type="InterPro" id="IPR003598">
    <property type="entry name" value="Ig_sub2"/>
</dbReference>
<dbReference type="GO" id="GO:0006955">
    <property type="term" value="P:immune response"/>
    <property type="evidence" value="ECO:0007669"/>
    <property type="project" value="TreeGrafter"/>
</dbReference>
<dbReference type="AlphaFoldDB" id="A0AAV7AJJ1"/>
<reference evidence="7" key="1">
    <citation type="thesis" date="2020" institute="ProQuest LLC" country="789 East Eisenhower Parkway, Ann Arbor, MI, USA">
        <title>Comparative Genomics and Chromosome Evolution.</title>
        <authorList>
            <person name="Mudd A.B."/>
        </authorList>
    </citation>
    <scope>NUCLEOTIDE SEQUENCE</scope>
    <source>
        <strain evidence="7">237g6f4</strain>
        <tissue evidence="7">Blood</tissue>
    </source>
</reference>
<keyword evidence="3" id="KW-1015">Disulfide bond</keyword>
<dbReference type="InterPro" id="IPR013783">
    <property type="entry name" value="Ig-like_fold"/>
</dbReference>
<dbReference type="SMART" id="SM00408">
    <property type="entry name" value="IGc2"/>
    <property type="match status" value="3"/>
</dbReference>
<keyword evidence="8" id="KW-1185">Reference proteome</keyword>
<keyword evidence="2" id="KW-0677">Repeat</keyword>
<evidence type="ECO:0000256" key="2">
    <source>
        <dbReference type="ARBA" id="ARBA00022737"/>
    </source>
</evidence>
<keyword evidence="4" id="KW-0393">Immunoglobulin domain</keyword>
<feature type="chain" id="PRO_5043462356" description="Ig-like domain-containing protein" evidence="5">
    <location>
        <begin position="22"/>
        <end position="298"/>
    </location>
</feature>
<evidence type="ECO:0000256" key="3">
    <source>
        <dbReference type="ARBA" id="ARBA00023157"/>
    </source>
</evidence>
<dbReference type="PANTHER" id="PTHR11481:SF64">
    <property type="entry name" value="FC RECEPTOR-LIKE PROTEIN 4"/>
    <property type="match status" value="1"/>
</dbReference>